<dbReference type="EMBL" id="LN714477">
    <property type="protein sequence ID" value="CEL65075.1"/>
    <property type="molecule type" value="Genomic_DNA"/>
</dbReference>
<dbReference type="GO" id="GO:0006508">
    <property type="term" value="P:proteolysis"/>
    <property type="evidence" value="ECO:0007669"/>
    <property type="project" value="TreeGrafter"/>
</dbReference>
<dbReference type="InterPro" id="IPR027417">
    <property type="entry name" value="P-loop_NTPase"/>
</dbReference>
<dbReference type="SMART" id="SM00382">
    <property type="entry name" value="AAA"/>
    <property type="match status" value="1"/>
</dbReference>
<evidence type="ECO:0000256" key="2">
    <source>
        <dbReference type="SAM" id="MobiDB-lite"/>
    </source>
</evidence>
<dbReference type="PANTHER" id="PTHR23076">
    <property type="entry name" value="METALLOPROTEASE M41 FTSH"/>
    <property type="match status" value="1"/>
</dbReference>
<gene>
    <name evidence="4" type="ORF">BN1204_009340</name>
</gene>
<feature type="compositionally biased region" description="Low complexity" evidence="2">
    <location>
        <begin position="10"/>
        <end position="135"/>
    </location>
</feature>
<organism evidence="4">
    <name type="scientific">Neospora caninum (strain Liverpool)</name>
    <dbReference type="NCBI Taxonomy" id="572307"/>
    <lineage>
        <taxon>Eukaryota</taxon>
        <taxon>Sar</taxon>
        <taxon>Alveolata</taxon>
        <taxon>Apicomplexa</taxon>
        <taxon>Conoidasida</taxon>
        <taxon>Coccidia</taxon>
        <taxon>Eucoccidiorida</taxon>
        <taxon>Eimeriorina</taxon>
        <taxon>Sarcocystidae</taxon>
        <taxon>Neospora</taxon>
    </lineage>
</organism>
<dbReference type="AlphaFoldDB" id="A0A0F7U8Z6"/>
<dbReference type="Pfam" id="PF00004">
    <property type="entry name" value="AAA"/>
    <property type="match status" value="1"/>
</dbReference>
<accession>A0A0F7U8Z6</accession>
<dbReference type="SUPFAM" id="SSF52540">
    <property type="entry name" value="P-loop containing nucleoside triphosphate hydrolases"/>
    <property type="match status" value="1"/>
</dbReference>
<feature type="domain" description="REJ" evidence="3">
    <location>
        <begin position="1"/>
        <end position="63"/>
    </location>
</feature>
<reference evidence="4" key="1">
    <citation type="journal article" date="2015" name="PLoS ONE">
        <title>Comprehensive Evaluation of Toxoplasma gondii VEG and Neospora caninum LIV Genomes with Tachyzoite Stage Transcriptome and Proteome Defines Novel Transcript Features.</title>
        <authorList>
            <person name="Ramaprasad A."/>
            <person name="Mourier T."/>
            <person name="Naeem R."/>
            <person name="Malas T.B."/>
            <person name="Moussa E."/>
            <person name="Panigrahi A."/>
            <person name="Vermont S.J."/>
            <person name="Otto T.D."/>
            <person name="Wastling J."/>
            <person name="Pain A."/>
        </authorList>
    </citation>
    <scope>NUCLEOTIDE SEQUENCE</scope>
    <source>
        <strain evidence="4">Liverpool</strain>
    </source>
</reference>
<dbReference type="PROSITE" id="PS00674">
    <property type="entry name" value="AAA"/>
    <property type="match status" value="1"/>
</dbReference>
<keyword evidence="1" id="KW-0067">ATP-binding</keyword>
<protein>
    <submittedName>
        <fullName evidence="4">ATPase, AAA family domain-containing protein,putative</fullName>
    </submittedName>
</protein>
<dbReference type="GO" id="GO:0004176">
    <property type="term" value="F:ATP-dependent peptidase activity"/>
    <property type="evidence" value="ECO:0007669"/>
    <property type="project" value="TreeGrafter"/>
</dbReference>
<proteinExistence type="inferred from homology"/>
<sequence length="676" mass="69210">MQEKNQEPIPASSSSSPSSSSSSSSSPPSPSSSSSPPSPSSSSSPPSPSSSSSSSSPSSYSSPPSSSSSSPSSSSPSSSSSPPSSSSSSSPPSSSSYSSPPSSSSSSSPPSSPSSSASSSSSSSSSSSFSSSPSSFTPPLPCPEERPPSGPSVSWSFLLYTGAYGGALALGAFFVPSLFPSSSSSPGLPSVSLIPDASLSSLSSSLASLSPSPPVVAPFSHFLRLLASSSLKTVALFPASAPVILYSPHSSSSPSLSSPSLSSSSLSSPSLSSPSLSSPSSLTSPVGVEELSSVALSAPLFLTRAVPGSEAELARLLIHNEGVEVLQVLGENAWRHTLEGAYERSLSLGQSVLEELLEVILAFAGLAALSTLLYFIGRYYNLLPPVPPSVWGRERRREPPSFSRVTFADVAGHGEAKKQLRQVIQFLRSPQAFDALGARAPRGILLEGPTGTGKTLLARAVAGESSVPFLSISGGSFVELYVGQGAARVRALFEAAKAQAPCVVFIDEFDAIALDRKECIGGSSQEYVQTVNELLYQLDGMERPSGGGLHSAGLRGARGSDPTLEKASFAASEASACAPSYEKETTPASFLASLKRALAFPLFFPFLHRSATPRGSSDARGNCEAPSPSQDSPSALPPPIVVLAATNRVAALDEAVKRPGRFDIIVRIDLPSEGER</sequence>
<dbReference type="InterPro" id="IPR003959">
    <property type="entry name" value="ATPase_AAA_core"/>
</dbReference>
<comment type="similarity">
    <text evidence="1">Belongs to the AAA ATPase family.</text>
</comment>
<dbReference type="PROSITE" id="PS51111">
    <property type="entry name" value="REJ"/>
    <property type="match status" value="1"/>
</dbReference>
<feature type="region of interest" description="Disordered" evidence="2">
    <location>
        <begin position="1"/>
        <end position="147"/>
    </location>
</feature>
<dbReference type="InterPro" id="IPR003960">
    <property type="entry name" value="ATPase_AAA_CS"/>
</dbReference>
<dbReference type="FunFam" id="3.40.50.300:FF:002568">
    <property type="entry name" value="Cell division protein (FtsH)"/>
    <property type="match status" value="1"/>
</dbReference>
<keyword evidence="1" id="KW-0547">Nucleotide-binding</keyword>
<dbReference type="GO" id="GO:0009535">
    <property type="term" value="C:chloroplast thylakoid membrane"/>
    <property type="evidence" value="ECO:0007669"/>
    <property type="project" value="TreeGrafter"/>
</dbReference>
<name>A0A0F7U8Z6_NEOCL</name>
<dbReference type="InterPro" id="IPR014010">
    <property type="entry name" value="REJ_dom"/>
</dbReference>
<dbReference type="Gene3D" id="3.40.50.300">
    <property type="entry name" value="P-loop containing nucleotide triphosphate hydrolases"/>
    <property type="match status" value="2"/>
</dbReference>
<dbReference type="InterPro" id="IPR003593">
    <property type="entry name" value="AAA+_ATPase"/>
</dbReference>
<evidence type="ECO:0000259" key="3">
    <source>
        <dbReference type="PROSITE" id="PS51111"/>
    </source>
</evidence>
<evidence type="ECO:0000256" key="1">
    <source>
        <dbReference type="RuleBase" id="RU003651"/>
    </source>
</evidence>
<evidence type="ECO:0000313" key="4">
    <source>
        <dbReference type="EMBL" id="CEL65075.1"/>
    </source>
</evidence>
<dbReference type="GO" id="GO:0016887">
    <property type="term" value="F:ATP hydrolysis activity"/>
    <property type="evidence" value="ECO:0007669"/>
    <property type="project" value="InterPro"/>
</dbReference>
<dbReference type="PANTHER" id="PTHR23076:SF113">
    <property type="entry name" value="ATP-DEPENDENT ZINC METALLOPROTEASE FTSH 1, CHLOROPLASTIC-RELATED"/>
    <property type="match status" value="1"/>
</dbReference>
<dbReference type="GO" id="GO:0005524">
    <property type="term" value="F:ATP binding"/>
    <property type="evidence" value="ECO:0007669"/>
    <property type="project" value="UniProtKB-KW"/>
</dbReference>
<feature type="region of interest" description="Disordered" evidence="2">
    <location>
        <begin position="615"/>
        <end position="638"/>
    </location>
</feature>